<evidence type="ECO:0000256" key="9">
    <source>
        <dbReference type="SAM" id="Phobius"/>
    </source>
</evidence>
<feature type="transmembrane region" description="Helical" evidence="9">
    <location>
        <begin position="1741"/>
        <end position="1766"/>
    </location>
</feature>
<keyword evidence="4" id="KW-0964">Secreted</keyword>
<evidence type="ECO:0000256" key="8">
    <source>
        <dbReference type="SAM" id="MobiDB-lite"/>
    </source>
</evidence>
<evidence type="ECO:0000313" key="10">
    <source>
        <dbReference type="EMBL" id="CAI2378980.1"/>
    </source>
</evidence>
<keyword evidence="7" id="KW-0998">Cell outer membrane</keyword>
<feature type="region of interest" description="Disordered" evidence="8">
    <location>
        <begin position="1804"/>
        <end position="1852"/>
    </location>
</feature>
<evidence type="ECO:0000313" key="11">
    <source>
        <dbReference type="Proteomes" id="UP001295684"/>
    </source>
</evidence>
<dbReference type="NCBIfam" id="TIGR01376">
    <property type="entry name" value="POMP_repeat"/>
    <property type="match status" value="1"/>
</dbReference>
<name>A0AAD2D3R6_EUPCR</name>
<gene>
    <name evidence="10" type="ORF">ECRASSUSDP1_LOCUS20385</name>
</gene>
<dbReference type="PANTHER" id="PTHR11319:SF35">
    <property type="entry name" value="OUTER MEMBRANE PROTEIN PMPC-RELATED"/>
    <property type="match status" value="1"/>
</dbReference>
<evidence type="ECO:0000256" key="2">
    <source>
        <dbReference type="ARBA" id="ARBA00004442"/>
    </source>
</evidence>
<dbReference type="GO" id="GO:0005576">
    <property type="term" value="C:extracellular region"/>
    <property type="evidence" value="ECO:0007669"/>
    <property type="project" value="UniProtKB-SubCell"/>
</dbReference>
<feature type="transmembrane region" description="Helical" evidence="9">
    <location>
        <begin position="1526"/>
        <end position="1550"/>
    </location>
</feature>
<feature type="transmembrane region" description="Helical" evidence="9">
    <location>
        <begin position="1427"/>
        <end position="1447"/>
    </location>
</feature>
<feature type="compositionally biased region" description="Basic residues" evidence="8">
    <location>
        <begin position="1819"/>
        <end position="1842"/>
    </location>
</feature>
<evidence type="ECO:0000256" key="7">
    <source>
        <dbReference type="ARBA" id="ARBA00023237"/>
    </source>
</evidence>
<feature type="transmembrane region" description="Helical" evidence="9">
    <location>
        <begin position="1613"/>
        <end position="1638"/>
    </location>
</feature>
<keyword evidence="5" id="KW-0732">Signal</keyword>
<protein>
    <submittedName>
        <fullName evidence="10">Uncharacterized protein</fullName>
    </submittedName>
</protein>
<keyword evidence="9" id="KW-0812">Transmembrane</keyword>
<dbReference type="Gene3D" id="2.10.50.10">
    <property type="entry name" value="Tumor Necrosis Factor Receptor, subunit A, domain 2"/>
    <property type="match status" value="1"/>
</dbReference>
<feature type="region of interest" description="Disordered" evidence="8">
    <location>
        <begin position="1880"/>
        <end position="1920"/>
    </location>
</feature>
<keyword evidence="9" id="KW-1133">Transmembrane helix</keyword>
<evidence type="ECO:0000256" key="1">
    <source>
        <dbReference type="ARBA" id="ARBA00004196"/>
    </source>
</evidence>
<keyword evidence="11" id="KW-1185">Reference proteome</keyword>
<dbReference type="PANTHER" id="PTHR11319">
    <property type="entry name" value="G PROTEIN-COUPLED RECEPTOR-RELATED"/>
    <property type="match status" value="1"/>
</dbReference>
<feature type="compositionally biased region" description="Basic and acidic residues" evidence="8">
    <location>
        <begin position="1888"/>
        <end position="1910"/>
    </location>
</feature>
<accession>A0AAD2D3R6</accession>
<evidence type="ECO:0000256" key="3">
    <source>
        <dbReference type="ARBA" id="ARBA00004613"/>
    </source>
</evidence>
<evidence type="ECO:0000256" key="6">
    <source>
        <dbReference type="ARBA" id="ARBA00023136"/>
    </source>
</evidence>
<evidence type="ECO:0000256" key="4">
    <source>
        <dbReference type="ARBA" id="ARBA00022525"/>
    </source>
</evidence>
<feature type="transmembrane region" description="Helical" evidence="9">
    <location>
        <begin position="1675"/>
        <end position="1697"/>
    </location>
</feature>
<proteinExistence type="predicted"/>
<evidence type="ECO:0000256" key="5">
    <source>
        <dbReference type="ARBA" id="ARBA00022729"/>
    </source>
</evidence>
<comment type="subcellular location">
    <subcellularLocation>
        <location evidence="1">Cell envelope</location>
    </subcellularLocation>
    <subcellularLocation>
        <location evidence="2">Cell outer membrane</location>
    </subcellularLocation>
    <subcellularLocation>
        <location evidence="3">Secreted</location>
    </subcellularLocation>
</comment>
<dbReference type="CDD" id="cd00185">
    <property type="entry name" value="TNFRSF"/>
    <property type="match status" value="1"/>
</dbReference>
<comment type="caution">
    <text evidence="10">The sequence shown here is derived from an EMBL/GenBank/DDBJ whole genome shotgun (WGS) entry which is preliminary data.</text>
</comment>
<dbReference type="InterPro" id="IPR003368">
    <property type="entry name" value="POMP_repeat"/>
</dbReference>
<dbReference type="Proteomes" id="UP001295684">
    <property type="component" value="Unassembled WGS sequence"/>
</dbReference>
<organism evidence="10 11">
    <name type="scientific">Euplotes crassus</name>
    <dbReference type="NCBI Taxonomy" id="5936"/>
    <lineage>
        <taxon>Eukaryota</taxon>
        <taxon>Sar</taxon>
        <taxon>Alveolata</taxon>
        <taxon>Ciliophora</taxon>
        <taxon>Intramacronucleata</taxon>
        <taxon>Spirotrichea</taxon>
        <taxon>Hypotrichia</taxon>
        <taxon>Euplotida</taxon>
        <taxon>Euplotidae</taxon>
        <taxon>Moneuplotes</taxon>
    </lineage>
</organism>
<keyword evidence="6 9" id="KW-0472">Membrane</keyword>
<sequence length="1920" mass="217232">MECINLSDCILPKYLLSSDQYTLTTICRNLNYYIDPFSDKNIELGTKDFPYRSFTLLSSELVNILSNSNYNVIIYTNDAYLKHGELSLINLTSVSLKPLLDYAPIYQEDLQKKTFNKPLLIPTHFDQHGITEKAHFHSLKNTHTQAERVLEEGGFTDYEVNTFTLKTATIKSLRTSIEIDGIDVYTEEIDYNQPNILIFPIYFQNKFLKITNCNFNVTGEIVSTHDPYNVYLENIVVEGYSLHSFVSDRPSQCNYPEAFVHATFFAKNISYVIYKDRTTTKNTQFLMSTGPSNVTYEDINMGKFYVTLDDRKTACSVGIESSCIPNDEDIQTVNFHGFKSKLENHITPTNKYILNMARAMIPHYRSLVMNYTDFEYRDFRTYVSTVLIGFVCSPIDRITLSNFHVLNARSLKQFFGFNYVSSLSLSNFVFQEIYDTRMLLYLNLNIKVSLSNITIQNYSTNKQRTSGDILINSLPTSEIIIDGLHLQNCSIITLPLVQLTTQPLAFAIKNSVYKNILMDGSNSLLKLASIASFEIFNQTLFGVKVNKGDEPLNNFIEMTQITLLPSSSHFTDNIRMEDADISLIKFSKVASQVGSKVLSINNLNISSTNFQRSRSIISTEGFEVDGDIRLTFQNITVRNIDFSTSGQILQLSHRLLNPVVVKDSLFENISSGTISMQMLDDSDSKPKSKLRMKNCKFRGILNTVKSFIDFSKNGHFEITQSNFSETTSVSESFGIIYLSGNSIGLFTDCVFTNNSALSSTVFKVESKSMLECNQCSIDSNFALKYGVFEVTSGSRIILKNSQIYKNFAIQNSIGSILETVDTSEFVNCSIFENSFVSKNKVIQEVQGTCTEFCMMSHDLKEYLNQNLGLIDKEEISVFAISLISGLLKINQGTQIYNQSYLMNCFLSDIEISDASLHSIIFSKIYIFVISSNLTLENISFSSINKINSGIIFGVSEVILYVKNVTYKDSSALFLLSSSSEVHIMAITFQNIYQVNYLLNIGRSEKAQLDNIKIINCSVVLNCVINIRNTKILRITNMVLSNYSKTLFLVRNSNVNLISNIHVSYYYRAIEAINTNIELITNSSFSFSGASDLLYAGAVLLQNSNATLLNTTFAQNKAMAGAAIASFCSDSNGCHVAIKECAFENNSATVKGGAIYYDYMPPMIDANTVLANNSAQYGRDFASYPVIVGLAQSNSSDEIVIDRVSPGIAIDQQISLVLYDGNRQVMTLDNSSQINIMSQTQNSSIKGINVKRVIQGAAEFTSLIAVAEPGSSNVKYSILSKTIDKVKVHNAFGDSITQPDITINFSYCKPGQQVIDGQCYECPAGTYSFVWNSTKCHQCEDNAVCLGKQQMEVAKGYWRRSTNSTDIVECIHKEACEGGYHPENEHPIKCATGYTGKLCSECKVTKEKKYHKIDLFECQVCPTPIFNAIRVVCLIILLFAFFMVVIITNVRKTEESEFSILLRILTNYLQIITTSMSMTTKYPSSLTDTFLPLNRIGDSSQTFLSFDCFIADYEVKGIFSSNSVLKLFLILLLPLIIFCVVALIWIGVMLIKKDLVKDMKRNLTISFISILFILHPKLTESGINTFRCIGIDKNTYAARIDTDIGCYSTTHLKWCLLIATPILLIWVVSIPAIGLIVLYKARKQNNHKILAYFFILYQGLKDDKFYWEFLNTLRKVLIVVSFLLPKIYKIAFPLMIMIASERLERRLKPYKEEEHNNITLLSTMAGIVTLDASYVYDLDEKISHLNSCVLVFVIIFNAKFILEWTYLCLKLFRSKSKVIEYVFLTVSKLLCRNVPVEKSEEEQTSPKDFKKVLRVPQKQKSTKSRKKRRKRKFRKAKKNQRQNRKSEVPIEGAASEVNDTTLRDLMRKSASRISLEYQENIPQNFKLAAKADKRSERLESDICNHEPKESYDFSPQNSQDR</sequence>
<dbReference type="EMBL" id="CAMPGE010020775">
    <property type="protein sequence ID" value="CAI2378980.1"/>
    <property type="molecule type" value="Genomic_DNA"/>
</dbReference>
<feature type="transmembrane region" description="Helical" evidence="9">
    <location>
        <begin position="1717"/>
        <end position="1735"/>
    </location>
</feature>
<reference evidence="10" key="1">
    <citation type="submission" date="2023-07" db="EMBL/GenBank/DDBJ databases">
        <authorList>
            <consortium name="AG Swart"/>
            <person name="Singh M."/>
            <person name="Singh A."/>
            <person name="Seah K."/>
            <person name="Emmerich C."/>
        </authorList>
    </citation>
    <scope>NUCLEOTIDE SEQUENCE</scope>
    <source>
        <strain evidence="10">DP1</strain>
    </source>
</reference>